<proteinExistence type="predicted"/>
<dbReference type="STRING" id="71139.A0A059D1U8"/>
<evidence type="ECO:0000259" key="7">
    <source>
        <dbReference type="PROSITE" id="PS50059"/>
    </source>
</evidence>
<reference evidence="8" key="1">
    <citation type="submission" date="2013-07" db="EMBL/GenBank/DDBJ databases">
        <title>The genome of Eucalyptus grandis.</title>
        <authorList>
            <person name="Schmutz J."/>
            <person name="Hayes R."/>
            <person name="Myburg A."/>
            <person name="Tuskan G."/>
            <person name="Grattapaglia D."/>
            <person name="Rokhsar D.S."/>
        </authorList>
    </citation>
    <scope>NUCLEOTIDE SEQUENCE</scope>
    <source>
        <tissue evidence="8">Leaf extractions</tissue>
    </source>
</reference>
<dbReference type="PIRSF" id="PIRSF001473">
    <property type="entry name" value="FK506-bp_FPR3"/>
    <property type="match status" value="1"/>
</dbReference>
<feature type="compositionally biased region" description="Polar residues" evidence="6">
    <location>
        <begin position="193"/>
        <end position="205"/>
    </location>
</feature>
<dbReference type="GO" id="GO:0005634">
    <property type="term" value="C:nucleus"/>
    <property type="evidence" value="ECO:0007669"/>
    <property type="project" value="UniProtKB-ARBA"/>
</dbReference>
<dbReference type="OMA" id="KVEMRYI"/>
<evidence type="ECO:0000313" key="8">
    <source>
        <dbReference type="EMBL" id="KCW84718.1"/>
    </source>
</evidence>
<dbReference type="AlphaFoldDB" id="A0A059D1U8"/>
<dbReference type="Pfam" id="PF00254">
    <property type="entry name" value="FKBP_C"/>
    <property type="match status" value="1"/>
</dbReference>
<dbReference type="Gramene" id="KCW84718">
    <property type="protein sequence ID" value="KCW84718"/>
    <property type="gene ID" value="EUGRSUZ_B01534"/>
</dbReference>
<evidence type="ECO:0000256" key="1">
    <source>
        <dbReference type="ARBA" id="ARBA00000971"/>
    </source>
</evidence>
<dbReference type="EC" id="5.2.1.8" evidence="2 5"/>
<dbReference type="SUPFAM" id="SSF54534">
    <property type="entry name" value="FKBP-like"/>
    <property type="match status" value="1"/>
</dbReference>
<name>A0A059D1U8_EUCGR</name>
<feature type="region of interest" description="Disordered" evidence="6">
    <location>
        <begin position="105"/>
        <end position="392"/>
    </location>
</feature>
<evidence type="ECO:0000256" key="2">
    <source>
        <dbReference type="ARBA" id="ARBA00013194"/>
    </source>
</evidence>
<feature type="domain" description="PPIase FKBP-type" evidence="7">
    <location>
        <begin position="414"/>
        <end position="502"/>
    </location>
</feature>
<dbReference type="Gene3D" id="2.60.120.340">
    <property type="entry name" value="Nucleoplasmin core domain"/>
    <property type="match status" value="1"/>
</dbReference>
<comment type="catalytic activity">
    <reaction evidence="1 5">
        <text>[protein]-peptidylproline (omega=180) = [protein]-peptidylproline (omega=0)</text>
        <dbReference type="Rhea" id="RHEA:16237"/>
        <dbReference type="Rhea" id="RHEA-COMP:10747"/>
        <dbReference type="Rhea" id="RHEA-COMP:10748"/>
        <dbReference type="ChEBI" id="CHEBI:83833"/>
        <dbReference type="ChEBI" id="CHEBI:83834"/>
        <dbReference type="EC" id="5.2.1.8"/>
    </reaction>
</comment>
<dbReference type="PROSITE" id="PS50059">
    <property type="entry name" value="FKBP_PPIASE"/>
    <property type="match status" value="1"/>
</dbReference>
<keyword evidence="4 5" id="KW-0413">Isomerase</keyword>
<evidence type="ECO:0000256" key="5">
    <source>
        <dbReference type="PROSITE-ProRule" id="PRU00277"/>
    </source>
</evidence>
<dbReference type="Gene3D" id="3.10.50.40">
    <property type="match status" value="1"/>
</dbReference>
<feature type="compositionally biased region" description="Acidic residues" evidence="6">
    <location>
        <begin position="105"/>
        <end position="142"/>
    </location>
</feature>
<sequence length="502" mass="55389">MGFWGIEVKPGKKVNPFHEDNLQGRLHVTQATLGLGSSAEKSVLQCFREHKPPIFLCTLLPNKIESCSLDLEFDDEDSASFSVMGPKSIHLSGYLLADDEDVGDEYGLDSFGEDGLEIGSEESSEEFDSEDEYEDDYTDTSDNEMFAPSSPRVRNSGVVIEEITEDDKPTNGNPLSKKQKKNRPSDSKEDSQSQRQIVVRNTSSIAPVESEDEDGFPLSISNGANADFLKTGAVTKPKKETTGESEKKVDDVQVDNQKREAECVEQDSQPDGKRKRKKQKKQKEMDKEGKVDIDADDSNIASSSKNRSKSHEVKNEDMGQAMREGNQLDDEPLSSHENQPEKKKKKKKKKSQEPAGATNGDQPMTDVKDRSASEVEPKEQQGDAKPSQIRTFPNGLVIEELAMGKPDGRRAAPGKQVSVHYIGKLKKNGKIFDSNVGRAPFKFRLGIGQVIKGWDVGVNGMRIGDKRRLTIPPAMGYGAQGAGGKIPPNSWLVFDVELVDVR</sequence>
<dbReference type="EMBL" id="KK198754">
    <property type="protein sequence ID" value="KCW84718.1"/>
    <property type="molecule type" value="Genomic_DNA"/>
</dbReference>
<dbReference type="Pfam" id="PF17800">
    <property type="entry name" value="NPL"/>
    <property type="match status" value="1"/>
</dbReference>
<dbReference type="FunFam" id="3.10.50.40:FF:000006">
    <property type="entry name" value="Peptidyl-prolyl cis-trans isomerase"/>
    <property type="match status" value="1"/>
</dbReference>
<dbReference type="InParanoid" id="A0A059D1U8"/>
<dbReference type="FunCoup" id="A0A059D1U8">
    <property type="interactions" value="357"/>
</dbReference>
<accession>A0A059D1U8</accession>
<dbReference type="InterPro" id="IPR001179">
    <property type="entry name" value="PPIase_FKBP_dom"/>
</dbReference>
<protein>
    <recommendedName>
        <fullName evidence="2 5">peptidylprolyl isomerase</fullName>
        <ecNumber evidence="2 5">5.2.1.8</ecNumber>
    </recommendedName>
</protein>
<organism evidence="8">
    <name type="scientific">Eucalyptus grandis</name>
    <name type="common">Flooded gum</name>
    <dbReference type="NCBI Taxonomy" id="71139"/>
    <lineage>
        <taxon>Eukaryota</taxon>
        <taxon>Viridiplantae</taxon>
        <taxon>Streptophyta</taxon>
        <taxon>Embryophyta</taxon>
        <taxon>Tracheophyta</taxon>
        <taxon>Spermatophyta</taxon>
        <taxon>Magnoliopsida</taxon>
        <taxon>eudicotyledons</taxon>
        <taxon>Gunneridae</taxon>
        <taxon>Pentapetalae</taxon>
        <taxon>rosids</taxon>
        <taxon>malvids</taxon>
        <taxon>Myrtales</taxon>
        <taxon>Myrtaceae</taxon>
        <taxon>Myrtoideae</taxon>
        <taxon>Eucalypteae</taxon>
        <taxon>Eucalyptus</taxon>
    </lineage>
</organism>
<dbReference type="eggNOG" id="KOG0552">
    <property type="taxonomic scope" value="Eukaryota"/>
</dbReference>
<feature type="compositionally biased region" description="Basic and acidic residues" evidence="6">
    <location>
        <begin position="237"/>
        <end position="262"/>
    </location>
</feature>
<keyword evidence="3 5" id="KW-0697">Rotamase</keyword>
<dbReference type="GO" id="GO:0003755">
    <property type="term" value="F:peptidyl-prolyl cis-trans isomerase activity"/>
    <property type="evidence" value="ECO:0000318"/>
    <property type="project" value="GO_Central"/>
</dbReference>
<dbReference type="InterPro" id="IPR041232">
    <property type="entry name" value="NPL"/>
</dbReference>
<dbReference type="PANTHER" id="PTHR43811:SF19">
    <property type="entry name" value="39 KDA FK506-BINDING NUCLEAR PROTEIN"/>
    <property type="match status" value="1"/>
</dbReference>
<evidence type="ECO:0000256" key="6">
    <source>
        <dbReference type="SAM" id="MobiDB-lite"/>
    </source>
</evidence>
<dbReference type="PANTHER" id="PTHR43811">
    <property type="entry name" value="FKBP-TYPE PEPTIDYL-PROLYL CIS-TRANS ISOMERASE FKPA"/>
    <property type="match status" value="1"/>
</dbReference>
<evidence type="ECO:0000256" key="4">
    <source>
        <dbReference type="ARBA" id="ARBA00023235"/>
    </source>
</evidence>
<feature type="compositionally biased region" description="Basic and acidic residues" evidence="6">
    <location>
        <begin position="183"/>
        <end position="192"/>
    </location>
</feature>
<feature type="compositionally biased region" description="Basic and acidic residues" evidence="6">
    <location>
        <begin position="366"/>
        <end position="382"/>
    </location>
</feature>
<gene>
    <name evidence="8" type="ORF">EUGRSUZ_B01534</name>
</gene>
<dbReference type="InterPro" id="IPR046357">
    <property type="entry name" value="PPIase_dom_sf"/>
</dbReference>
<feature type="compositionally biased region" description="Basic and acidic residues" evidence="6">
    <location>
        <begin position="282"/>
        <end position="293"/>
    </location>
</feature>
<evidence type="ECO:0000256" key="3">
    <source>
        <dbReference type="ARBA" id="ARBA00023110"/>
    </source>
</evidence>
<dbReference type="InterPro" id="IPR023566">
    <property type="entry name" value="PPIase_Fpr3/Fpr4-like"/>
</dbReference>